<dbReference type="Pfam" id="PF00571">
    <property type="entry name" value="CBS"/>
    <property type="match status" value="2"/>
</dbReference>
<name>A0A3D9HP40_9PROT</name>
<dbReference type="Proteomes" id="UP000256845">
    <property type="component" value="Unassembled WGS sequence"/>
</dbReference>
<dbReference type="InterPro" id="IPR046342">
    <property type="entry name" value="CBS_dom_sf"/>
</dbReference>
<dbReference type="InterPro" id="IPR051257">
    <property type="entry name" value="Diverse_CBS-Domain"/>
</dbReference>
<dbReference type="CDD" id="cd04623">
    <property type="entry name" value="CBS_pair_bac_euk"/>
    <property type="match status" value="1"/>
</dbReference>
<keyword evidence="5" id="KW-1185">Reference proteome</keyword>
<organism evidence="4 5">
    <name type="scientific">Aestuariispira insulae</name>
    <dbReference type="NCBI Taxonomy" id="1461337"/>
    <lineage>
        <taxon>Bacteria</taxon>
        <taxon>Pseudomonadati</taxon>
        <taxon>Pseudomonadota</taxon>
        <taxon>Alphaproteobacteria</taxon>
        <taxon>Rhodospirillales</taxon>
        <taxon>Kiloniellaceae</taxon>
        <taxon>Aestuariispira</taxon>
    </lineage>
</organism>
<evidence type="ECO:0000256" key="1">
    <source>
        <dbReference type="ARBA" id="ARBA00023122"/>
    </source>
</evidence>
<dbReference type="InterPro" id="IPR000644">
    <property type="entry name" value="CBS_dom"/>
</dbReference>
<evidence type="ECO:0000256" key="2">
    <source>
        <dbReference type="PROSITE-ProRule" id="PRU00703"/>
    </source>
</evidence>
<dbReference type="AlphaFoldDB" id="A0A3D9HP40"/>
<proteinExistence type="predicted"/>
<dbReference type="PROSITE" id="PS51371">
    <property type="entry name" value="CBS"/>
    <property type="match status" value="2"/>
</dbReference>
<protein>
    <submittedName>
        <fullName evidence="4">CBS domain protein</fullName>
    </submittedName>
</protein>
<comment type="caution">
    <text evidence="4">The sequence shown here is derived from an EMBL/GenBank/DDBJ whole genome shotgun (WGS) entry which is preliminary data.</text>
</comment>
<accession>A0A3D9HP40</accession>
<dbReference type="PANTHER" id="PTHR43080:SF2">
    <property type="entry name" value="CBS DOMAIN-CONTAINING PROTEIN"/>
    <property type="match status" value="1"/>
</dbReference>
<feature type="domain" description="CBS" evidence="3">
    <location>
        <begin position="77"/>
        <end position="132"/>
    </location>
</feature>
<evidence type="ECO:0000313" key="4">
    <source>
        <dbReference type="EMBL" id="RED51264.1"/>
    </source>
</evidence>
<reference evidence="4 5" key="1">
    <citation type="submission" date="2018-07" db="EMBL/GenBank/DDBJ databases">
        <title>Genomic Encyclopedia of Type Strains, Phase III (KMG-III): the genomes of soil and plant-associated and newly described type strains.</title>
        <authorList>
            <person name="Whitman W."/>
        </authorList>
    </citation>
    <scope>NUCLEOTIDE SEQUENCE [LARGE SCALE GENOMIC DNA]</scope>
    <source>
        <strain evidence="4 5">CECT 8488</strain>
    </source>
</reference>
<dbReference type="SUPFAM" id="SSF54631">
    <property type="entry name" value="CBS-domain pair"/>
    <property type="match status" value="1"/>
</dbReference>
<evidence type="ECO:0000313" key="5">
    <source>
        <dbReference type="Proteomes" id="UP000256845"/>
    </source>
</evidence>
<dbReference type="EMBL" id="QRDW01000003">
    <property type="protein sequence ID" value="RED51264.1"/>
    <property type="molecule type" value="Genomic_DNA"/>
</dbReference>
<evidence type="ECO:0000259" key="3">
    <source>
        <dbReference type="PROSITE" id="PS51371"/>
    </source>
</evidence>
<sequence>MRVASLLTTKGSDIISLRDDATINDAVKLLCERKIGATIVLGPEGKLAGILSERDIIRGMGVSGGAGIGDKPVSSLMTTSVECCHPDDTVDSIMQRMTMGRFRHMPVMEEGKLVGVISIGDVVKNRISDLELEANAMRDYIAGA</sequence>
<feature type="domain" description="CBS" evidence="3">
    <location>
        <begin position="7"/>
        <end position="67"/>
    </location>
</feature>
<dbReference type="PANTHER" id="PTHR43080">
    <property type="entry name" value="CBS DOMAIN-CONTAINING PROTEIN CBSX3, MITOCHONDRIAL"/>
    <property type="match status" value="1"/>
</dbReference>
<dbReference type="InterPro" id="IPR044725">
    <property type="entry name" value="CBSX3_CBS_dom"/>
</dbReference>
<dbReference type="OrthoDB" id="9807125at2"/>
<dbReference type="Gene3D" id="3.10.580.10">
    <property type="entry name" value="CBS-domain"/>
    <property type="match status" value="1"/>
</dbReference>
<dbReference type="RefSeq" id="WP_115936171.1">
    <property type="nucleotide sequence ID" value="NZ_QRDW01000003.1"/>
</dbReference>
<gene>
    <name evidence="4" type="ORF">DFP90_10363</name>
</gene>
<keyword evidence="1 2" id="KW-0129">CBS domain</keyword>
<dbReference type="SMART" id="SM00116">
    <property type="entry name" value="CBS"/>
    <property type="match status" value="2"/>
</dbReference>